<dbReference type="RefSeq" id="WP_150881403.1">
    <property type="nucleotide sequence ID" value="NZ_VTWS01000012.1"/>
</dbReference>
<organism evidence="2 3">
    <name type="scientific">Larkinella humicola</name>
    <dbReference type="NCBI Taxonomy" id="2607654"/>
    <lineage>
        <taxon>Bacteria</taxon>
        <taxon>Pseudomonadati</taxon>
        <taxon>Bacteroidota</taxon>
        <taxon>Cytophagia</taxon>
        <taxon>Cytophagales</taxon>
        <taxon>Spirosomataceae</taxon>
        <taxon>Larkinella</taxon>
    </lineage>
</organism>
<keyword evidence="3" id="KW-1185">Reference proteome</keyword>
<dbReference type="PANTHER" id="PTHR43135:SF3">
    <property type="entry name" value="ALPHA-D-RIBOSE 1-METHYLPHOSPHONATE 5-TRIPHOSPHATE DIPHOSPHATASE"/>
    <property type="match status" value="1"/>
</dbReference>
<comment type="caution">
    <text evidence="2">The sequence shown here is derived from an EMBL/GenBank/DDBJ whole genome shotgun (WGS) entry which is preliminary data.</text>
</comment>
<protein>
    <submittedName>
        <fullName evidence="2">Amidohydrolase family protein</fullName>
    </submittedName>
</protein>
<dbReference type="CDD" id="cd01299">
    <property type="entry name" value="Met_dep_hydrolase_A"/>
    <property type="match status" value="1"/>
</dbReference>
<dbReference type="Gene3D" id="3.20.20.140">
    <property type="entry name" value="Metal-dependent hydrolases"/>
    <property type="match status" value="1"/>
</dbReference>
<dbReference type="SUPFAM" id="SSF51556">
    <property type="entry name" value="Metallo-dependent hydrolases"/>
    <property type="match status" value="1"/>
</dbReference>
<dbReference type="InterPro" id="IPR032466">
    <property type="entry name" value="Metal_Hydrolase"/>
</dbReference>
<dbReference type="InterPro" id="IPR011059">
    <property type="entry name" value="Metal-dep_hydrolase_composite"/>
</dbReference>
<dbReference type="InterPro" id="IPR006680">
    <property type="entry name" value="Amidohydro-rel"/>
</dbReference>
<dbReference type="EMBL" id="VTWS01000012">
    <property type="protein sequence ID" value="KAA9345405.1"/>
    <property type="molecule type" value="Genomic_DNA"/>
</dbReference>
<dbReference type="InterPro" id="IPR051781">
    <property type="entry name" value="Metallo-dep_Hydrolase"/>
</dbReference>
<accession>A0A5N1J7T7</accession>
<keyword evidence="2" id="KW-0378">Hydrolase</keyword>
<dbReference type="Gene3D" id="2.30.40.10">
    <property type="entry name" value="Urease, subunit C, domain 1"/>
    <property type="match status" value="1"/>
</dbReference>
<dbReference type="InterPro" id="IPR057744">
    <property type="entry name" value="OTAase-like"/>
</dbReference>
<reference evidence="2 3" key="1">
    <citation type="submission" date="2019-09" db="EMBL/GenBank/DDBJ databases">
        <title>Genome Sequence of Larkinella sp MA1.</title>
        <authorList>
            <person name="Srinivasan S."/>
        </authorList>
    </citation>
    <scope>NUCLEOTIDE SEQUENCE [LARGE SCALE GENOMIC DNA]</scope>
    <source>
        <strain evidence="2 3">MA1</strain>
    </source>
</reference>
<gene>
    <name evidence="2" type="ORF">F0P93_29535</name>
</gene>
<dbReference type="AlphaFoldDB" id="A0A5N1J7T7"/>
<name>A0A5N1J7T7_9BACT</name>
<evidence type="ECO:0000259" key="1">
    <source>
        <dbReference type="Pfam" id="PF01979"/>
    </source>
</evidence>
<dbReference type="PANTHER" id="PTHR43135">
    <property type="entry name" value="ALPHA-D-RIBOSE 1-METHYLPHOSPHONATE 5-TRIPHOSPHATE DIPHOSPHATASE"/>
    <property type="match status" value="1"/>
</dbReference>
<dbReference type="Pfam" id="PF01979">
    <property type="entry name" value="Amidohydro_1"/>
    <property type="match status" value="1"/>
</dbReference>
<dbReference type="SUPFAM" id="SSF51338">
    <property type="entry name" value="Composite domain of metallo-dependent hydrolases"/>
    <property type="match status" value="1"/>
</dbReference>
<evidence type="ECO:0000313" key="2">
    <source>
        <dbReference type="EMBL" id="KAA9345405.1"/>
    </source>
</evidence>
<dbReference type="Proteomes" id="UP000326344">
    <property type="component" value="Unassembled WGS sequence"/>
</dbReference>
<dbReference type="GO" id="GO:0016810">
    <property type="term" value="F:hydrolase activity, acting on carbon-nitrogen (but not peptide) bonds"/>
    <property type="evidence" value="ECO:0007669"/>
    <property type="project" value="InterPro"/>
</dbReference>
<feature type="domain" description="Amidohydrolase-related" evidence="1">
    <location>
        <begin position="88"/>
        <end position="430"/>
    </location>
</feature>
<sequence>MTLTTYLLPLLYGITSFFSSTFRSPGATALVNPGGAESRLYKPDRVFDGETVHDGWVVLVKGATIEAVGPAASVRSEGADVIDLKGTTLLPGLIEGHSHLLLHPYNETTWDDQVLKEPRSYRVARATIHARNTLLAGFTTVRDLGTEGADYDDVGLKQAIDQGVIPGPRMIVATRALIATGSYAPKGFSPDVDVPQGAEEADGHDKLIQAVRRQIGKGADLIKVYADYRWGLMSEARPTFTLDELKLIVEVARSSGRPTVAHATTVEGMRRAILAGCETIEHGDGGTPEIFALMKDRGTALCPTVAAGDATSQYRGWKKGIDPEPERIRNKRITFKQALDAGVKICFGGDVGVFTHGDNARELEMMVDYGMKPLEALRSATSVNAGVFHLADRGRIQAGLLADLMVAEGDPTKTIGAIRKVRLVVKNGQIIKL</sequence>
<evidence type="ECO:0000313" key="3">
    <source>
        <dbReference type="Proteomes" id="UP000326344"/>
    </source>
</evidence>
<proteinExistence type="predicted"/>